<keyword evidence="4" id="KW-0732">Signal</keyword>
<evidence type="ECO:0000256" key="4">
    <source>
        <dbReference type="SAM" id="SignalP"/>
    </source>
</evidence>
<comment type="subcellular location">
    <subcellularLocation>
        <location evidence="1">Periplasm</location>
    </subcellularLocation>
</comment>
<organism evidence="7 8">
    <name type="scientific">Burkholderia reimsis</name>
    <dbReference type="NCBI Taxonomy" id="2234132"/>
    <lineage>
        <taxon>Bacteria</taxon>
        <taxon>Pseudomonadati</taxon>
        <taxon>Pseudomonadota</taxon>
        <taxon>Betaproteobacteria</taxon>
        <taxon>Burkholderiales</taxon>
        <taxon>Burkholderiaceae</taxon>
        <taxon>Burkholderia</taxon>
    </lineage>
</organism>
<keyword evidence="8" id="KW-1185">Reference proteome</keyword>
<protein>
    <submittedName>
        <fullName evidence="7">Multicopper oxidase family protein</fullName>
    </submittedName>
</protein>
<dbReference type="PROSITE" id="PS00080">
    <property type="entry name" value="MULTICOPPER_OXIDASE2"/>
    <property type="match status" value="1"/>
</dbReference>
<comment type="caution">
    <text evidence="7">The sequence shown here is derived from an EMBL/GenBank/DDBJ whole genome shotgun (WGS) entry which is preliminary data.</text>
</comment>
<dbReference type="CDD" id="cd13881">
    <property type="entry name" value="CuRO_2_McoC_like"/>
    <property type="match status" value="1"/>
</dbReference>
<reference evidence="7 8" key="1">
    <citation type="submission" date="2018-06" db="EMBL/GenBank/DDBJ databases">
        <title>Draft genome sequence of Burkholderia reimsis strain BE51 isolated from a French agricultural soil.</title>
        <authorList>
            <person name="Esmaeel Q."/>
        </authorList>
    </citation>
    <scope>NUCLEOTIDE SEQUENCE [LARGE SCALE GENOMIC DNA]</scope>
    <source>
        <strain evidence="7 8">BE51</strain>
    </source>
</reference>
<evidence type="ECO:0000256" key="1">
    <source>
        <dbReference type="ARBA" id="ARBA00004418"/>
    </source>
</evidence>
<dbReference type="PANTHER" id="PTHR11709">
    <property type="entry name" value="MULTI-COPPER OXIDASE"/>
    <property type="match status" value="1"/>
</dbReference>
<dbReference type="AlphaFoldDB" id="A0A365QX38"/>
<evidence type="ECO:0000313" key="7">
    <source>
        <dbReference type="EMBL" id="RBB39999.1"/>
    </source>
</evidence>
<dbReference type="GO" id="GO:0005507">
    <property type="term" value="F:copper ion binding"/>
    <property type="evidence" value="ECO:0007669"/>
    <property type="project" value="InterPro"/>
</dbReference>
<dbReference type="GO" id="GO:0042597">
    <property type="term" value="C:periplasmic space"/>
    <property type="evidence" value="ECO:0007669"/>
    <property type="project" value="UniProtKB-SubCell"/>
</dbReference>
<evidence type="ECO:0000256" key="3">
    <source>
        <dbReference type="ARBA" id="ARBA00023002"/>
    </source>
</evidence>
<dbReference type="CDD" id="cd13855">
    <property type="entry name" value="CuRO_1_McoC_like"/>
    <property type="match status" value="1"/>
</dbReference>
<keyword evidence="2" id="KW-0479">Metal-binding</keyword>
<dbReference type="InterPro" id="IPR008972">
    <property type="entry name" value="Cupredoxin"/>
</dbReference>
<proteinExistence type="predicted"/>
<evidence type="ECO:0000259" key="5">
    <source>
        <dbReference type="Pfam" id="PF07731"/>
    </source>
</evidence>
<dbReference type="InterPro" id="IPR011707">
    <property type="entry name" value="Cu-oxidase-like_N"/>
</dbReference>
<evidence type="ECO:0000259" key="6">
    <source>
        <dbReference type="Pfam" id="PF07732"/>
    </source>
</evidence>
<feature type="domain" description="Plastocyanin-like" evidence="6">
    <location>
        <begin position="125"/>
        <end position="222"/>
    </location>
</feature>
<feature type="domain" description="Plastocyanin-like" evidence="5">
    <location>
        <begin position="430"/>
        <end position="537"/>
    </location>
</feature>
<dbReference type="InterPro" id="IPR002355">
    <property type="entry name" value="Cu_oxidase_Cu_BS"/>
</dbReference>
<dbReference type="EMBL" id="QMFZ01000008">
    <property type="protein sequence ID" value="RBB39999.1"/>
    <property type="molecule type" value="Genomic_DNA"/>
</dbReference>
<sequence length="538" mass="58182">MIRRTFLSRAIGVAAASLFARAAWAQHAGHAGMAGMAGMDSMDDMPGMSSMSGMAGHGQHGKSAPAALAAADALPAGAPLAALRTLANESREPGTFRATLVAQPVARPMLHGARPTTFWQFGAGTQGPVVGPLIDVREGDTVEIKFVNKLPQPSTIHWHGLPVPPDQDGNPSDPVAPGASRVYRFTLPKGSAGTYWYHPHPHMMTAEQVFRGLAGPFVVRAADDPLAGWPERNLFVSDLKLARDGTIAPNDMMDWMNGREGQFVLVNGARRPRIDVAGDERWRVWNACSARYLRVAFDDGRAFEHAGTDGGLFDAPRRVTSLLIAPGERAELLVRAGDRASRAVLQAAEYDRRKMSMSHDDGHGSLPPDPALPLADVAFAPATARVLPTTLRAVPPLGEPVAHKEVAFGEEMDMDAMMKGGAHGRPAGMHFTINGDTYAPHRATLTSRAGDVERWTIRNGTDMDHPFHLHGTQFQVIERASGGSRTSEPFRAWRDTVNVRSGETVTILVTQDMRGERMFHCHILEHEDLGMMGTLKVV</sequence>
<dbReference type="Proteomes" id="UP000252458">
    <property type="component" value="Unassembled WGS sequence"/>
</dbReference>
<accession>A0A365QX38</accession>
<feature type="chain" id="PRO_5017000491" evidence="4">
    <location>
        <begin position="23"/>
        <end position="538"/>
    </location>
</feature>
<dbReference type="PANTHER" id="PTHR11709:SF2">
    <property type="entry name" value="MULTICOPPER OXIDASE LPR1"/>
    <property type="match status" value="1"/>
</dbReference>
<dbReference type="Pfam" id="PF07732">
    <property type="entry name" value="Cu-oxidase_3"/>
    <property type="match status" value="1"/>
</dbReference>
<evidence type="ECO:0000313" key="8">
    <source>
        <dbReference type="Proteomes" id="UP000252458"/>
    </source>
</evidence>
<dbReference type="InterPro" id="IPR011706">
    <property type="entry name" value="Cu-oxidase_C"/>
</dbReference>
<gene>
    <name evidence="7" type="ORF">DPV79_12125</name>
</gene>
<keyword evidence="3" id="KW-0560">Oxidoreductase</keyword>
<feature type="signal peptide" evidence="4">
    <location>
        <begin position="1"/>
        <end position="22"/>
    </location>
</feature>
<evidence type="ECO:0000256" key="2">
    <source>
        <dbReference type="ARBA" id="ARBA00022723"/>
    </source>
</evidence>
<dbReference type="Gene3D" id="2.60.40.420">
    <property type="entry name" value="Cupredoxins - blue copper proteins"/>
    <property type="match status" value="3"/>
</dbReference>
<dbReference type="Pfam" id="PF07731">
    <property type="entry name" value="Cu-oxidase_2"/>
    <property type="match status" value="1"/>
</dbReference>
<name>A0A365QX38_9BURK</name>
<dbReference type="SUPFAM" id="SSF49503">
    <property type="entry name" value="Cupredoxins"/>
    <property type="match status" value="3"/>
</dbReference>
<dbReference type="GO" id="GO:0016491">
    <property type="term" value="F:oxidoreductase activity"/>
    <property type="evidence" value="ECO:0007669"/>
    <property type="project" value="UniProtKB-KW"/>
</dbReference>
<dbReference type="RefSeq" id="WP_113045525.1">
    <property type="nucleotide sequence ID" value="NZ_QMFZ01000008.1"/>
</dbReference>
<dbReference type="InterPro" id="IPR045087">
    <property type="entry name" value="Cu-oxidase_fam"/>
</dbReference>